<dbReference type="SUPFAM" id="SSF53067">
    <property type="entry name" value="Actin-like ATPase domain"/>
    <property type="match status" value="1"/>
</dbReference>
<reference evidence="3" key="1">
    <citation type="submission" date="2022-09" db="EMBL/GenBank/DDBJ databases">
        <title>Rhodovastum sp. nov. RN2-1 isolated from soil in Seongnam, South Korea.</title>
        <authorList>
            <person name="Le N.T."/>
        </authorList>
    </citation>
    <scope>NUCLEOTIDE SEQUENCE</scope>
    <source>
        <strain evidence="3">RN2-1</strain>
    </source>
</reference>
<dbReference type="GO" id="GO:0005524">
    <property type="term" value="F:ATP binding"/>
    <property type="evidence" value="ECO:0007669"/>
    <property type="project" value="UniProtKB-UniRule"/>
</dbReference>
<organism evidence="3 4">
    <name type="scientific">Limobrevibacterium gyesilva</name>
    <dbReference type="NCBI Taxonomy" id="2991712"/>
    <lineage>
        <taxon>Bacteria</taxon>
        <taxon>Pseudomonadati</taxon>
        <taxon>Pseudomonadota</taxon>
        <taxon>Alphaproteobacteria</taxon>
        <taxon>Acetobacterales</taxon>
        <taxon>Acetobacteraceae</taxon>
        <taxon>Limobrevibacterium</taxon>
    </lineage>
</organism>
<dbReference type="NCBIfam" id="NF007141">
    <property type="entry name" value="PRK09585.1-5"/>
    <property type="match status" value="1"/>
</dbReference>
<comment type="caution">
    <text evidence="3">The sequence shown here is derived from an EMBL/GenBank/DDBJ whole genome shotgun (WGS) entry which is preliminary data.</text>
</comment>
<dbReference type="PANTHER" id="PTHR30605">
    <property type="entry name" value="ANHYDRO-N-ACETYLMURAMIC ACID KINASE"/>
    <property type="match status" value="1"/>
</dbReference>
<keyword evidence="4" id="KW-1185">Reference proteome</keyword>
<dbReference type="InterPro" id="IPR043129">
    <property type="entry name" value="ATPase_NBD"/>
</dbReference>
<comment type="similarity">
    <text evidence="2">Belongs to the anhydro-N-acetylmuramic acid kinase family.</text>
</comment>
<comment type="pathway">
    <text evidence="2">Cell wall biogenesis; peptidoglycan recycling.</text>
</comment>
<evidence type="ECO:0000313" key="3">
    <source>
        <dbReference type="EMBL" id="MCW3476474.1"/>
    </source>
</evidence>
<name>A0AA41YM79_9PROT</name>
<dbReference type="GO" id="GO:0006040">
    <property type="term" value="P:amino sugar metabolic process"/>
    <property type="evidence" value="ECO:0007669"/>
    <property type="project" value="InterPro"/>
</dbReference>
<comment type="pathway">
    <text evidence="2">Amino-sugar metabolism; 1,6-anhydro-N-acetylmuramate degradation.</text>
</comment>
<sequence length="354" mass="36793">MRAIGLMSGTSLDGVDAAWLETDGERIGGFGPALTLPYDAILRADLRRLLDLAPTLDPADPFLADVIARLTQRHVEAVRAIGRPADIIGFHGQTILHQPQQRRTWQIGDAAMLARETATPVAHDFRSADVAAGGEGAPLVPVYHAALAQDLERPLAVLNIGGVANVTWVGAHGGLLAFDTGPGNGPLDDWAARHTNQGVDQDGALSAEGQVDAAVLARLLAHPYFARPAPKSLDRLDFGRALAASGVDGLSPADGAATLVAFTAQAAASALLPGPVRRWLVTGGGRHNPTIMAALHKRLHVPVEPVEAVGWDGDALEAQCFGFLAVRVRAGLPLSYPGTTGAPRALPGGVIVAP</sequence>
<dbReference type="AlphaFoldDB" id="A0AA41YM79"/>
<comment type="function">
    <text evidence="2">Catalyzes the specific phosphorylation of 1,6-anhydro-N-acetylmuramic acid (anhMurNAc) with the simultaneous cleavage of the 1,6-anhydro ring, generating MurNAc-6-P. Is required for the utilization of anhMurNAc either imported from the medium or derived from its own cell wall murein, and thus plays a role in cell wall recycling.</text>
</comment>
<evidence type="ECO:0000256" key="2">
    <source>
        <dbReference type="HAMAP-Rule" id="MF_01270"/>
    </source>
</evidence>
<dbReference type="RefSeq" id="WP_264715354.1">
    <property type="nucleotide sequence ID" value="NZ_JAPDNT010000020.1"/>
</dbReference>
<dbReference type="GO" id="GO:0009254">
    <property type="term" value="P:peptidoglycan turnover"/>
    <property type="evidence" value="ECO:0007669"/>
    <property type="project" value="UniProtKB-UniRule"/>
</dbReference>
<dbReference type="HAMAP" id="MF_01270">
    <property type="entry name" value="AnhMurNAc_kinase"/>
    <property type="match status" value="1"/>
</dbReference>
<keyword evidence="2" id="KW-0547">Nucleotide-binding</keyword>
<keyword evidence="2 3" id="KW-0808">Transferase</keyword>
<keyword evidence="2 3" id="KW-0418">Kinase</keyword>
<accession>A0AA41YM79</accession>
<reference evidence="3" key="2">
    <citation type="submission" date="2022-10" db="EMBL/GenBank/DDBJ databases">
        <authorList>
            <person name="Trinh H.N."/>
        </authorList>
    </citation>
    <scope>NUCLEOTIDE SEQUENCE</scope>
    <source>
        <strain evidence="3">RN2-1</strain>
    </source>
</reference>
<dbReference type="EMBL" id="JAPDNT010000020">
    <property type="protein sequence ID" value="MCW3476474.1"/>
    <property type="molecule type" value="Genomic_DNA"/>
</dbReference>
<dbReference type="EC" id="2.7.1.170" evidence="2"/>
<dbReference type="GO" id="GO:0016773">
    <property type="term" value="F:phosphotransferase activity, alcohol group as acceptor"/>
    <property type="evidence" value="ECO:0007669"/>
    <property type="project" value="UniProtKB-UniRule"/>
</dbReference>
<feature type="binding site" evidence="2">
    <location>
        <begin position="9"/>
        <end position="16"/>
    </location>
    <ligand>
        <name>ATP</name>
        <dbReference type="ChEBI" id="CHEBI:30616"/>
    </ligand>
</feature>
<evidence type="ECO:0000313" key="4">
    <source>
        <dbReference type="Proteomes" id="UP001165679"/>
    </source>
</evidence>
<keyword evidence="2" id="KW-0067">ATP-binding</keyword>
<dbReference type="Proteomes" id="UP001165679">
    <property type="component" value="Unassembled WGS sequence"/>
</dbReference>
<dbReference type="Pfam" id="PF03702">
    <property type="entry name" value="AnmK"/>
    <property type="match status" value="1"/>
</dbReference>
<dbReference type="Gene3D" id="3.30.420.40">
    <property type="match status" value="2"/>
</dbReference>
<dbReference type="GO" id="GO:0097175">
    <property type="term" value="P:1,6-anhydro-N-acetyl-beta-muramic acid catabolic process"/>
    <property type="evidence" value="ECO:0007669"/>
    <property type="project" value="UniProtKB-UniRule"/>
</dbReference>
<protein>
    <recommendedName>
        <fullName evidence="2">Anhydro-N-acetylmuramic acid kinase</fullName>
        <ecNumber evidence="2">2.7.1.170</ecNumber>
    </recommendedName>
    <alternativeName>
        <fullName evidence="2">AnhMurNAc kinase</fullName>
    </alternativeName>
</protein>
<keyword evidence="1 2" id="KW-0119">Carbohydrate metabolism</keyword>
<dbReference type="GO" id="GO:0016301">
    <property type="term" value="F:kinase activity"/>
    <property type="evidence" value="ECO:0007669"/>
    <property type="project" value="UniProtKB-KW"/>
</dbReference>
<dbReference type="InterPro" id="IPR005338">
    <property type="entry name" value="Anhydro_N_Ac-Mur_kinase"/>
</dbReference>
<dbReference type="PANTHER" id="PTHR30605:SF0">
    <property type="entry name" value="ANHYDRO-N-ACETYLMURAMIC ACID KINASE"/>
    <property type="match status" value="1"/>
</dbReference>
<evidence type="ECO:0000256" key="1">
    <source>
        <dbReference type="ARBA" id="ARBA00023277"/>
    </source>
</evidence>
<gene>
    <name evidence="2" type="primary">anmK</name>
    <name evidence="3" type="ORF">OL599_18075</name>
</gene>
<comment type="catalytic activity">
    <reaction evidence="2">
        <text>1,6-anhydro-N-acetyl-beta-muramate + ATP + H2O = N-acetyl-D-muramate 6-phosphate + ADP + H(+)</text>
        <dbReference type="Rhea" id="RHEA:24952"/>
        <dbReference type="ChEBI" id="CHEBI:15377"/>
        <dbReference type="ChEBI" id="CHEBI:15378"/>
        <dbReference type="ChEBI" id="CHEBI:30616"/>
        <dbReference type="ChEBI" id="CHEBI:58690"/>
        <dbReference type="ChEBI" id="CHEBI:58722"/>
        <dbReference type="ChEBI" id="CHEBI:456216"/>
        <dbReference type="EC" id="2.7.1.170"/>
    </reaction>
</comment>
<proteinExistence type="inferred from homology"/>